<dbReference type="Proteomes" id="UP000326380">
    <property type="component" value="Unassembled WGS sequence"/>
</dbReference>
<reference evidence="1 2" key="1">
    <citation type="submission" date="2019-09" db="EMBL/GenBank/DDBJ databases">
        <title>Genome sequence of Hymenobacter sp. M3.</title>
        <authorList>
            <person name="Srinivasan S."/>
        </authorList>
    </citation>
    <scope>NUCLEOTIDE SEQUENCE [LARGE SCALE GENOMIC DNA]</scope>
    <source>
        <strain evidence="1 2">M3</strain>
    </source>
</reference>
<keyword evidence="2" id="KW-1185">Reference proteome</keyword>
<evidence type="ECO:0000313" key="1">
    <source>
        <dbReference type="EMBL" id="KAA9331637.1"/>
    </source>
</evidence>
<dbReference type="RefSeq" id="WP_151079817.1">
    <property type="nucleotide sequence ID" value="NZ_CP047647.1"/>
</dbReference>
<proteinExistence type="predicted"/>
<gene>
    <name evidence="1" type="ORF">F0P96_15505</name>
</gene>
<dbReference type="EMBL" id="VTWU01000005">
    <property type="protein sequence ID" value="KAA9331637.1"/>
    <property type="molecule type" value="Genomic_DNA"/>
</dbReference>
<name>A0A7L4ZZV1_9BACT</name>
<evidence type="ECO:0000313" key="2">
    <source>
        <dbReference type="Proteomes" id="UP000326380"/>
    </source>
</evidence>
<accession>A0A7L4ZZV1</accession>
<comment type="caution">
    <text evidence="1">The sequence shown here is derived from an EMBL/GenBank/DDBJ whole genome shotgun (WGS) entry which is preliminary data.</text>
</comment>
<organism evidence="1 2">
    <name type="scientific">Hymenobacter busanensis</name>
    <dbReference type="NCBI Taxonomy" id="2607656"/>
    <lineage>
        <taxon>Bacteria</taxon>
        <taxon>Pseudomonadati</taxon>
        <taxon>Bacteroidota</taxon>
        <taxon>Cytophagia</taxon>
        <taxon>Cytophagales</taxon>
        <taxon>Hymenobacteraceae</taxon>
        <taxon>Hymenobacter</taxon>
    </lineage>
</organism>
<dbReference type="AlphaFoldDB" id="A0A7L4ZZV1"/>
<protein>
    <submittedName>
        <fullName evidence="1">Uncharacterized protein</fullName>
    </submittedName>
</protein>
<sequence length="426" mass="47897">MRFSLLSFACLTLVSVAQAQQLPAGYTEGYIIDNAGTKVTGLVENTRWQQNPRQVYFKTAPDAQPVVYRVGQVVEFRTVEGEFYRRRGVTVDVAENRPGFMDVNAPPSQIERDSVWLDVYAEGKLTLYYLRDARNKDHFYLEKADQGPAEMVVNRSLREINGRRVQAEDNTTYKRILQEFTADCAQASTRAAQTPFEARALQKLVQYYNEWCGTQSATTYVRSADTYRTRVKVGATVGGGLTRLGFSTNPNFKNAYENLASIHPTGLTPVGGLGLYVQPTRRRNQVYRIELQYQRLRADADVSYFVGVDDRLYARHEQLSLSVGYRQLLGSSVTQPFWGVGAGLASLFRRSYTVEYIDSRQKRSVTLLGAPAVLAPAAQLEIGVQRGNFALSLRGEYVYPKQDLLPPPTYRSTAFTTGLLVTAFFK</sequence>